<comment type="caution">
    <text evidence="5">The sequence shown here is derived from an EMBL/GenBank/DDBJ whole genome shotgun (WGS) entry which is preliminary data.</text>
</comment>
<name>A0A4Q1BX90_9BACT</name>
<proteinExistence type="predicted"/>
<dbReference type="InterPro" id="IPR018060">
    <property type="entry name" value="HTH_AraC"/>
</dbReference>
<dbReference type="SMART" id="SM00342">
    <property type="entry name" value="HTH_ARAC"/>
    <property type="match status" value="1"/>
</dbReference>
<dbReference type="PROSITE" id="PS01124">
    <property type="entry name" value="HTH_ARAC_FAMILY_2"/>
    <property type="match status" value="1"/>
</dbReference>
<dbReference type="EMBL" id="SDHY01000009">
    <property type="protein sequence ID" value="RXK46560.1"/>
    <property type="molecule type" value="Genomic_DNA"/>
</dbReference>
<keyword evidence="2" id="KW-0238">DNA-binding</keyword>
<evidence type="ECO:0000256" key="3">
    <source>
        <dbReference type="ARBA" id="ARBA00023163"/>
    </source>
</evidence>
<keyword evidence="6" id="KW-1185">Reference proteome</keyword>
<dbReference type="InterPro" id="IPR020449">
    <property type="entry name" value="Tscrpt_reg_AraC-type_HTH"/>
</dbReference>
<protein>
    <submittedName>
        <fullName evidence="5">AraC family transcriptional regulator</fullName>
    </submittedName>
</protein>
<dbReference type="InterPro" id="IPR037923">
    <property type="entry name" value="HTH-like"/>
</dbReference>
<dbReference type="SUPFAM" id="SSF51215">
    <property type="entry name" value="Regulatory protein AraC"/>
    <property type="match status" value="1"/>
</dbReference>
<dbReference type="GO" id="GO:0043565">
    <property type="term" value="F:sequence-specific DNA binding"/>
    <property type="evidence" value="ECO:0007669"/>
    <property type="project" value="InterPro"/>
</dbReference>
<dbReference type="Gene3D" id="1.10.10.60">
    <property type="entry name" value="Homeodomain-like"/>
    <property type="match status" value="1"/>
</dbReference>
<evidence type="ECO:0000256" key="1">
    <source>
        <dbReference type="ARBA" id="ARBA00023015"/>
    </source>
</evidence>
<sequence>MEKTNNLAEFYQDKFNWVPENLMKEWRHFNVFELDPFIGSRAKPTPYRRRDFYKITLVKGQGRIHYANKMVEVNKQAVIFSNPMIPYKWESLENLSSGYFCIFNQGFFEQFGQINKYSIYQPNGNAVFELRDESYAHFTSLFKRMLEEIGSDYIHKYDVLRNLTFEMIHSALKLEPANASKHSPNTANQRISTLFLELLERQFPIEENHPTIQIKNASEFANQLSVHVNHLNRAVKETTQKTTTQIIADRLMQEAKVMLKFSEWNISEIAFALGFNEVSYFNHFFKKNTGLSPLKYRNSV</sequence>
<evidence type="ECO:0000313" key="6">
    <source>
        <dbReference type="Proteomes" id="UP000289455"/>
    </source>
</evidence>
<accession>A0A4Q1BX90</accession>
<dbReference type="GO" id="GO:0003700">
    <property type="term" value="F:DNA-binding transcription factor activity"/>
    <property type="evidence" value="ECO:0007669"/>
    <property type="project" value="InterPro"/>
</dbReference>
<dbReference type="AlphaFoldDB" id="A0A4Q1BX90"/>
<dbReference type="PRINTS" id="PR00032">
    <property type="entry name" value="HTHARAC"/>
</dbReference>
<keyword evidence="1" id="KW-0805">Transcription regulation</keyword>
<feature type="domain" description="HTH araC/xylS-type" evidence="4">
    <location>
        <begin position="189"/>
        <end position="299"/>
    </location>
</feature>
<dbReference type="Proteomes" id="UP000289455">
    <property type="component" value="Unassembled WGS sequence"/>
</dbReference>
<dbReference type="Pfam" id="PF12833">
    <property type="entry name" value="HTH_18"/>
    <property type="match status" value="1"/>
</dbReference>
<keyword evidence="3" id="KW-0804">Transcription</keyword>
<dbReference type="SUPFAM" id="SSF46689">
    <property type="entry name" value="Homeodomain-like"/>
    <property type="match status" value="1"/>
</dbReference>
<dbReference type="OrthoDB" id="629929at2"/>
<gene>
    <name evidence="5" type="ORF">ESB04_12100</name>
</gene>
<dbReference type="PANTHER" id="PTHR43280">
    <property type="entry name" value="ARAC-FAMILY TRANSCRIPTIONAL REGULATOR"/>
    <property type="match status" value="1"/>
</dbReference>
<dbReference type="InterPro" id="IPR009057">
    <property type="entry name" value="Homeodomain-like_sf"/>
</dbReference>
<dbReference type="PANTHER" id="PTHR43280:SF32">
    <property type="entry name" value="TRANSCRIPTIONAL REGULATORY PROTEIN"/>
    <property type="match status" value="1"/>
</dbReference>
<evidence type="ECO:0000259" key="4">
    <source>
        <dbReference type="PROSITE" id="PS01124"/>
    </source>
</evidence>
<reference evidence="5 6" key="1">
    <citation type="submission" date="2019-01" db="EMBL/GenBank/DDBJ databases">
        <title>Cytophagaceae bacterium strain CAR-16.</title>
        <authorList>
            <person name="Chen W.-M."/>
        </authorList>
    </citation>
    <scope>NUCLEOTIDE SEQUENCE [LARGE SCALE GENOMIC DNA]</scope>
    <source>
        <strain evidence="5 6">CAR-16</strain>
    </source>
</reference>
<evidence type="ECO:0000313" key="5">
    <source>
        <dbReference type="EMBL" id="RXK46560.1"/>
    </source>
</evidence>
<dbReference type="RefSeq" id="WP_129028016.1">
    <property type="nucleotide sequence ID" value="NZ_SDHY01000009.1"/>
</dbReference>
<evidence type="ECO:0000256" key="2">
    <source>
        <dbReference type="ARBA" id="ARBA00023125"/>
    </source>
</evidence>
<organism evidence="5 6">
    <name type="scientific">Aquirufa rosea</name>
    <dbReference type="NCBI Taxonomy" id="2509241"/>
    <lineage>
        <taxon>Bacteria</taxon>
        <taxon>Pseudomonadati</taxon>
        <taxon>Bacteroidota</taxon>
        <taxon>Cytophagia</taxon>
        <taxon>Cytophagales</taxon>
        <taxon>Flectobacillaceae</taxon>
        <taxon>Aquirufa</taxon>
    </lineage>
</organism>